<proteinExistence type="inferred from homology"/>
<dbReference type="Gene3D" id="3.40.50.10300">
    <property type="entry name" value="CoaB-like"/>
    <property type="match status" value="1"/>
</dbReference>
<comment type="pathway">
    <text evidence="3 4">Cofactor biosynthesis; coenzyme A biosynthesis; CoA from (R)-pantothenate: step 2/5.</text>
</comment>
<dbReference type="AlphaFoldDB" id="A0A433JXH5"/>
<name>A0A433JXH5_9MICO</name>
<feature type="domain" description="Flavoprotein" evidence="5">
    <location>
        <begin position="1"/>
        <end position="172"/>
    </location>
</feature>
<comment type="caution">
    <text evidence="3">Lacks conserved residue(s) required for the propagation of feature annotation.</text>
</comment>
<evidence type="ECO:0000256" key="2">
    <source>
        <dbReference type="ARBA" id="ARBA00023239"/>
    </source>
</evidence>
<gene>
    <name evidence="3 7" type="primary">coaBC</name>
    <name evidence="7" type="ORF">ELQ94_00420</name>
</gene>
<keyword evidence="2 3" id="KW-0456">Lyase</keyword>
<dbReference type="GO" id="GO:0015937">
    <property type="term" value="P:coenzyme A biosynthetic process"/>
    <property type="evidence" value="ECO:0007669"/>
    <property type="project" value="UniProtKB-UniRule"/>
</dbReference>
<dbReference type="InterPro" id="IPR007085">
    <property type="entry name" value="DNA/pantothenate-metab_flavo_C"/>
</dbReference>
<organism evidence="7 8">
    <name type="scientific">Labedella endophytica</name>
    <dbReference type="NCBI Taxonomy" id="1523160"/>
    <lineage>
        <taxon>Bacteria</taxon>
        <taxon>Bacillati</taxon>
        <taxon>Actinomycetota</taxon>
        <taxon>Actinomycetes</taxon>
        <taxon>Micrococcales</taxon>
        <taxon>Microbacteriaceae</taxon>
        <taxon>Labedella</taxon>
    </lineage>
</organism>
<dbReference type="EC" id="4.1.1.36" evidence="3"/>
<dbReference type="HAMAP" id="MF_02225">
    <property type="entry name" value="CoaBC"/>
    <property type="match status" value="1"/>
</dbReference>
<evidence type="ECO:0000313" key="7">
    <source>
        <dbReference type="EMBL" id="RUR03624.1"/>
    </source>
</evidence>
<keyword evidence="3 4" id="KW-0436">Ligase</keyword>
<feature type="binding site" evidence="3">
    <location>
        <position position="281"/>
    </location>
    <ligand>
        <name>CTP</name>
        <dbReference type="ChEBI" id="CHEBI:37563"/>
    </ligand>
</feature>
<comment type="function">
    <text evidence="4">Catalyzes two steps in the biosynthesis of coenzyme A. In the first step cysteine is conjugated to 4'-phosphopantothenate to form 4-phosphopantothenoylcysteine, in the latter compound is decarboxylated to form 4'-phosphopantotheine.</text>
</comment>
<dbReference type="GO" id="GO:0071513">
    <property type="term" value="C:phosphopantothenoylcysteine decarboxylase complex"/>
    <property type="evidence" value="ECO:0007669"/>
    <property type="project" value="TreeGrafter"/>
</dbReference>
<accession>A0A433JXH5</accession>
<comment type="catalytic activity">
    <reaction evidence="3 4">
        <text>(R)-4'-phosphopantothenate + L-cysteine + CTP = N-[(R)-4-phosphopantothenoyl]-L-cysteine + CMP + diphosphate + H(+)</text>
        <dbReference type="Rhea" id="RHEA:19397"/>
        <dbReference type="ChEBI" id="CHEBI:10986"/>
        <dbReference type="ChEBI" id="CHEBI:15378"/>
        <dbReference type="ChEBI" id="CHEBI:33019"/>
        <dbReference type="ChEBI" id="CHEBI:35235"/>
        <dbReference type="ChEBI" id="CHEBI:37563"/>
        <dbReference type="ChEBI" id="CHEBI:59458"/>
        <dbReference type="ChEBI" id="CHEBI:60377"/>
        <dbReference type="EC" id="6.3.2.5"/>
    </reaction>
</comment>
<dbReference type="UniPathway" id="UPA00241">
    <property type="reaction ID" value="UER00353"/>
</dbReference>
<evidence type="ECO:0000256" key="4">
    <source>
        <dbReference type="RuleBase" id="RU364078"/>
    </source>
</evidence>
<sequence>MSIVFGITGGIAAYKAVGAVRLLVSAGHDVHVVPTESALRFVGLPTLEAISGNPVTTSLYEGVDTVRHVALGQSADLIVIAPATANTLAKLATGQSDDLLGTTVLASSAPLVVAPAMHTGMWRHPATVANMAVLRSRGVIVVGPEDGRLTGPDSGPGRMSEPADIVTAALDAVGSAQRERDLEGAHIVVTAGGTREPLDPVRFLGNRSSGKQGVAVARTAAQRGAQVTLIAAHLDTDVAAAASALADVVIVPVGTAAELAETVERHGVHADVVVMAAAVADYRPASVSESKIKKDDTGDGLTLRLERTPDVLAALAAAAVPGRTIVGFAAETAADRDALLALGRTKMARKGADILVLNAVGWTLGFGADDNAAIVIDREGGVVAEPVGSKDDVAHALLDAVVALRAR</sequence>
<dbReference type="SUPFAM" id="SSF52507">
    <property type="entry name" value="Homo-oligomeric flavin-containing Cys decarboxylases, HFCD"/>
    <property type="match status" value="1"/>
</dbReference>
<dbReference type="EC" id="6.3.2.5" evidence="3"/>
<feature type="binding site" evidence="3">
    <location>
        <position position="291"/>
    </location>
    <ligand>
        <name>CTP</name>
        <dbReference type="ChEBI" id="CHEBI:37563"/>
    </ligand>
</feature>
<keyword evidence="3" id="KW-0479">Metal-binding</keyword>
<keyword evidence="1 3" id="KW-0210">Decarboxylase</keyword>
<dbReference type="Proteomes" id="UP000274909">
    <property type="component" value="Unassembled WGS sequence"/>
</dbReference>
<evidence type="ECO:0000256" key="1">
    <source>
        <dbReference type="ARBA" id="ARBA00022793"/>
    </source>
</evidence>
<dbReference type="Pfam" id="PF04127">
    <property type="entry name" value="DFP"/>
    <property type="match status" value="1"/>
</dbReference>
<comment type="cofactor">
    <cofactor evidence="3">
        <name>FMN</name>
        <dbReference type="ChEBI" id="CHEBI:58210"/>
    </cofactor>
    <text evidence="3">Binds 1 FMN per subunit.</text>
</comment>
<dbReference type="RefSeq" id="WP_127047202.1">
    <property type="nucleotide sequence ID" value="NZ_RZGZ01000001.1"/>
</dbReference>
<feature type="binding site" evidence="3">
    <location>
        <position position="350"/>
    </location>
    <ligand>
        <name>CTP</name>
        <dbReference type="ChEBI" id="CHEBI:37563"/>
    </ligand>
</feature>
<feature type="region of interest" description="Phosphopantothenate--cysteine ligase" evidence="3">
    <location>
        <begin position="187"/>
        <end position="407"/>
    </location>
</feature>
<keyword evidence="3" id="KW-0511">Multifunctional enzyme</keyword>
<dbReference type="Gene3D" id="3.40.50.1950">
    <property type="entry name" value="Flavin prenyltransferase-like"/>
    <property type="match status" value="1"/>
</dbReference>
<comment type="function">
    <text evidence="3">Catalyzes two sequential steps in the biosynthesis of coenzyme A. In the first step cysteine is conjugated to 4'-phosphopantothenate to form 4-phosphopantothenoylcysteine. In the second step the latter compound is decarboxylated to form 4'-phosphopantotheine.</text>
</comment>
<dbReference type="PANTHER" id="PTHR14359">
    <property type="entry name" value="HOMO-OLIGOMERIC FLAVIN CONTAINING CYS DECARBOXYLASE FAMILY"/>
    <property type="match status" value="1"/>
</dbReference>
<feature type="binding site" evidence="3">
    <location>
        <position position="346"/>
    </location>
    <ligand>
        <name>CTP</name>
        <dbReference type="ChEBI" id="CHEBI:37563"/>
    </ligand>
</feature>
<comment type="similarity">
    <text evidence="3 4">In the N-terminal section; belongs to the HFCD (homo-oligomeric flavin containing Cys decarboxylase) superfamily.</text>
</comment>
<dbReference type="InterPro" id="IPR035929">
    <property type="entry name" value="CoaB-like_sf"/>
</dbReference>
<evidence type="ECO:0000259" key="6">
    <source>
        <dbReference type="Pfam" id="PF04127"/>
    </source>
</evidence>
<reference evidence="7 8" key="1">
    <citation type="submission" date="2018-12" db="EMBL/GenBank/DDBJ databases">
        <authorList>
            <person name="Li F."/>
        </authorList>
    </citation>
    <scope>NUCLEOTIDE SEQUENCE [LARGE SCALE GENOMIC DNA]</scope>
    <source>
        <strain evidence="7 8">EGI 6500705</strain>
    </source>
</reference>
<dbReference type="GO" id="GO:0004633">
    <property type="term" value="F:phosphopantothenoylcysteine decarboxylase activity"/>
    <property type="evidence" value="ECO:0007669"/>
    <property type="project" value="UniProtKB-UniRule"/>
</dbReference>
<dbReference type="NCBIfam" id="TIGR00521">
    <property type="entry name" value="coaBC_dfp"/>
    <property type="match status" value="1"/>
</dbReference>
<feature type="binding site" evidence="3">
    <location>
        <position position="328"/>
    </location>
    <ligand>
        <name>CTP</name>
        <dbReference type="ChEBI" id="CHEBI:37563"/>
    </ligand>
</feature>
<feature type="binding site" evidence="3">
    <location>
        <begin position="309"/>
        <end position="312"/>
    </location>
    <ligand>
        <name>CTP</name>
        <dbReference type="ChEBI" id="CHEBI:37563"/>
    </ligand>
</feature>
<keyword evidence="3" id="KW-0460">Magnesium</keyword>
<keyword evidence="3 4" id="KW-0288">FMN</keyword>
<dbReference type="PANTHER" id="PTHR14359:SF6">
    <property type="entry name" value="PHOSPHOPANTOTHENOYLCYSTEINE DECARBOXYLASE"/>
    <property type="match status" value="1"/>
</dbReference>
<feature type="domain" description="DNA/pantothenate metabolism flavoprotein C-terminal" evidence="6">
    <location>
        <begin position="182"/>
        <end position="403"/>
    </location>
</feature>
<dbReference type="GO" id="GO:0046872">
    <property type="term" value="F:metal ion binding"/>
    <property type="evidence" value="ECO:0007669"/>
    <property type="project" value="UniProtKB-KW"/>
</dbReference>
<evidence type="ECO:0000313" key="8">
    <source>
        <dbReference type="Proteomes" id="UP000274909"/>
    </source>
</evidence>
<keyword evidence="3 4" id="KW-0285">Flavoprotein</keyword>
<dbReference type="EMBL" id="RZGZ01000001">
    <property type="protein sequence ID" value="RUR03624.1"/>
    <property type="molecule type" value="Genomic_DNA"/>
</dbReference>
<dbReference type="InterPro" id="IPR003382">
    <property type="entry name" value="Flavoprotein"/>
</dbReference>
<evidence type="ECO:0000256" key="3">
    <source>
        <dbReference type="HAMAP-Rule" id="MF_02225"/>
    </source>
</evidence>
<comment type="caution">
    <text evidence="7">The sequence shown here is derived from an EMBL/GenBank/DDBJ whole genome shotgun (WGS) entry which is preliminary data.</text>
</comment>
<dbReference type="GO" id="GO:0004632">
    <property type="term" value="F:phosphopantothenate--cysteine ligase activity"/>
    <property type="evidence" value="ECO:0007669"/>
    <property type="project" value="UniProtKB-UniRule"/>
</dbReference>
<dbReference type="GO" id="GO:0010181">
    <property type="term" value="F:FMN binding"/>
    <property type="evidence" value="ECO:0007669"/>
    <property type="project" value="UniProtKB-UniRule"/>
</dbReference>
<feature type="region of interest" description="Phosphopantothenoylcysteine decarboxylase" evidence="3">
    <location>
        <begin position="1"/>
        <end position="186"/>
    </location>
</feature>
<dbReference type="GO" id="GO:0015941">
    <property type="term" value="P:pantothenate catabolic process"/>
    <property type="evidence" value="ECO:0007669"/>
    <property type="project" value="InterPro"/>
</dbReference>
<protein>
    <recommendedName>
        <fullName evidence="3">Coenzyme A biosynthesis bifunctional protein CoaBC</fullName>
    </recommendedName>
    <alternativeName>
        <fullName evidence="3">DNA/pantothenate metabolism flavoprotein</fullName>
    </alternativeName>
    <alternativeName>
        <fullName evidence="3">Phosphopantothenoylcysteine synthetase/decarboxylase</fullName>
        <shortName evidence="3">PPCS-PPCDC</shortName>
    </alternativeName>
    <domain>
        <recommendedName>
            <fullName evidence="3">Phosphopantothenoylcysteine decarboxylase</fullName>
            <shortName evidence="3">PPC decarboxylase</shortName>
            <shortName evidence="3">PPC-DC</shortName>
            <ecNumber evidence="3">4.1.1.36</ecNumber>
        </recommendedName>
        <alternativeName>
            <fullName evidence="3">CoaC</fullName>
        </alternativeName>
    </domain>
    <domain>
        <recommendedName>
            <fullName evidence="3">Phosphopantothenate--cysteine ligase</fullName>
            <ecNumber evidence="3">6.3.2.5</ecNumber>
        </recommendedName>
        <alternativeName>
            <fullName evidence="3">CoaB</fullName>
        </alternativeName>
        <alternativeName>
            <fullName evidence="3">Phosphopantothenoylcysteine synthetase</fullName>
            <shortName evidence="3">PPC synthetase</shortName>
            <shortName evidence="3">PPC-S</shortName>
        </alternativeName>
    </domain>
</protein>
<comment type="catalytic activity">
    <reaction evidence="3 4">
        <text>N-[(R)-4-phosphopantothenoyl]-L-cysteine + H(+) = (R)-4'-phosphopantetheine + CO2</text>
        <dbReference type="Rhea" id="RHEA:16793"/>
        <dbReference type="ChEBI" id="CHEBI:15378"/>
        <dbReference type="ChEBI" id="CHEBI:16526"/>
        <dbReference type="ChEBI" id="CHEBI:59458"/>
        <dbReference type="ChEBI" id="CHEBI:61723"/>
        <dbReference type="EC" id="4.1.1.36"/>
    </reaction>
</comment>
<dbReference type="InterPro" id="IPR005252">
    <property type="entry name" value="CoaBC"/>
</dbReference>
<evidence type="ECO:0000259" key="5">
    <source>
        <dbReference type="Pfam" id="PF02441"/>
    </source>
</evidence>
<dbReference type="InterPro" id="IPR036551">
    <property type="entry name" value="Flavin_trans-like"/>
</dbReference>
<keyword evidence="8" id="KW-1185">Reference proteome</keyword>
<comment type="pathway">
    <text evidence="3 4">Cofactor biosynthesis; coenzyme A biosynthesis; CoA from (R)-pantothenate: step 3/5.</text>
</comment>
<dbReference type="OrthoDB" id="9802554at2"/>
<dbReference type="Pfam" id="PF02441">
    <property type="entry name" value="Flavoprotein"/>
    <property type="match status" value="1"/>
</dbReference>
<comment type="similarity">
    <text evidence="3 4">In the C-terminal section; belongs to the PPC synthetase family.</text>
</comment>
<comment type="cofactor">
    <cofactor evidence="3">
        <name>Mg(2+)</name>
        <dbReference type="ChEBI" id="CHEBI:18420"/>
    </cofactor>
</comment>
<dbReference type="SUPFAM" id="SSF102645">
    <property type="entry name" value="CoaB-like"/>
    <property type="match status" value="1"/>
</dbReference>